<sequence length="414" mass="45772">MSAPVYQHVDPSSIDLPADNSKVPNILSQIKNILLAMNHNLSLAIGNIAANQANIQTLDTQGQVHDQHLSNLETLMITAQANIQRLVTATGTTGTSTGGSKKPKLSEPAKFDGTDKTKAVSFRVAVSHYLRVSYPGSTVDKQITFIILCLDGKAHEWLDPYLEEDKVKGNPVSWLHSLDDFWSQFNARWNVQNCSENFRAKLRTLKQTKSVQEYFKDFQLYSQGLGYNDVSLRDMFYDGLSLKIKEMLMAQDFDHSAATVSLQTLAEKSLKIDQRLEQFASQNKHASTSSQPSTKSGALPSTAVPREVPGGKLTVGEHVYQLGSDGKARKGTIQSISGKNIPTILWNDGTSGESSFKKIKHDNHPITVPISNPPPPIIVKRTWPHGCGCCWKKQATSNMFQLWRPGPLCQKLSI</sequence>
<dbReference type="InterPro" id="IPR005162">
    <property type="entry name" value="Retrotrans_gag_dom"/>
</dbReference>
<feature type="region of interest" description="Disordered" evidence="1">
    <location>
        <begin position="281"/>
        <end position="310"/>
    </location>
</feature>
<evidence type="ECO:0000259" key="2">
    <source>
        <dbReference type="Pfam" id="PF03732"/>
    </source>
</evidence>
<evidence type="ECO:0000313" key="4">
    <source>
        <dbReference type="Proteomes" id="UP000012065"/>
    </source>
</evidence>
<comment type="caution">
    <text evidence="3">The sequence shown here is derived from an EMBL/GenBank/DDBJ whole genome shotgun (WGS) entry which is preliminary data.</text>
</comment>
<dbReference type="Proteomes" id="UP000012065">
    <property type="component" value="Unassembled WGS sequence"/>
</dbReference>
<feature type="compositionally biased region" description="Polar residues" evidence="1">
    <location>
        <begin position="281"/>
        <end position="296"/>
    </location>
</feature>
<dbReference type="Pfam" id="PF03732">
    <property type="entry name" value="Retrotrans_gag"/>
    <property type="match status" value="1"/>
</dbReference>
<feature type="region of interest" description="Disordered" evidence="1">
    <location>
        <begin position="90"/>
        <end position="110"/>
    </location>
</feature>
<dbReference type="AlphaFoldDB" id="M5CBT4"/>
<evidence type="ECO:0000256" key="1">
    <source>
        <dbReference type="SAM" id="MobiDB-lite"/>
    </source>
</evidence>
<feature type="compositionally biased region" description="Low complexity" evidence="1">
    <location>
        <begin position="90"/>
        <end position="100"/>
    </location>
</feature>
<reference evidence="3 4" key="1">
    <citation type="journal article" date="2013" name="J. Biotechnol.">
        <title>Establishment and interpretation of the genome sequence of the phytopathogenic fungus Rhizoctonia solani AG1-IB isolate 7/3/14.</title>
        <authorList>
            <person name="Wibberg D.W."/>
            <person name="Jelonek L.J."/>
            <person name="Rupp O.R."/>
            <person name="Hennig M.H."/>
            <person name="Eikmeyer F.E."/>
            <person name="Goesmann A.G."/>
            <person name="Hartmann A.H."/>
            <person name="Borriss R.B."/>
            <person name="Grosch R.G."/>
            <person name="Puehler A.P."/>
            <person name="Schlueter A.S."/>
        </authorList>
    </citation>
    <scope>NUCLEOTIDE SEQUENCE [LARGE SCALE GENOMIC DNA]</scope>
    <source>
        <strain evidence="4">AG1-IB / isolate 7/3/14</strain>
    </source>
</reference>
<evidence type="ECO:0000313" key="3">
    <source>
        <dbReference type="EMBL" id="CCO36545.1"/>
    </source>
</evidence>
<dbReference type="EMBL" id="CAOJ01016116">
    <property type="protein sequence ID" value="CCO36545.1"/>
    <property type="molecule type" value="Genomic_DNA"/>
</dbReference>
<name>M5CBT4_THACB</name>
<accession>M5CBT4</accession>
<feature type="domain" description="Retrotransposon gag" evidence="2">
    <location>
        <begin position="145"/>
        <end position="240"/>
    </location>
</feature>
<protein>
    <recommendedName>
        <fullName evidence="2">Retrotransposon gag domain-containing protein</fullName>
    </recommendedName>
</protein>
<dbReference type="HOGENOM" id="CLU_054087_0_0_1"/>
<organism evidence="3 4">
    <name type="scientific">Thanatephorus cucumeris (strain AG1-IB / isolate 7/3/14)</name>
    <name type="common">Lettuce bottom rot fungus</name>
    <name type="synonym">Rhizoctonia solani</name>
    <dbReference type="NCBI Taxonomy" id="1108050"/>
    <lineage>
        <taxon>Eukaryota</taxon>
        <taxon>Fungi</taxon>
        <taxon>Dikarya</taxon>
        <taxon>Basidiomycota</taxon>
        <taxon>Agaricomycotina</taxon>
        <taxon>Agaricomycetes</taxon>
        <taxon>Cantharellales</taxon>
        <taxon>Ceratobasidiaceae</taxon>
        <taxon>Rhizoctonia</taxon>
        <taxon>Rhizoctonia solani AG-1</taxon>
    </lineage>
</organism>
<gene>
    <name evidence="3" type="ORF">BN14_10684</name>
</gene>
<proteinExistence type="predicted"/>